<comment type="caution">
    <text evidence="5">The sequence shown here is derived from an EMBL/GenBank/DDBJ whole genome shotgun (WGS) entry which is preliminary data.</text>
</comment>
<dbReference type="EMBL" id="JAJVKT010000032">
    <property type="protein sequence ID" value="MCE7510881.1"/>
    <property type="molecule type" value="Genomic_DNA"/>
</dbReference>
<dbReference type="Pfam" id="PF13193">
    <property type="entry name" value="AMP-binding_C"/>
    <property type="match status" value="1"/>
</dbReference>
<dbReference type="Gene3D" id="3.30.300.30">
    <property type="match status" value="1"/>
</dbReference>
<dbReference type="NCBIfam" id="NF004837">
    <property type="entry name" value="PRK06187.1"/>
    <property type="match status" value="1"/>
</dbReference>
<dbReference type="InterPro" id="IPR042099">
    <property type="entry name" value="ANL_N_sf"/>
</dbReference>
<dbReference type="InterPro" id="IPR050237">
    <property type="entry name" value="ATP-dep_AMP-bd_enzyme"/>
</dbReference>
<evidence type="ECO:0000259" key="4">
    <source>
        <dbReference type="Pfam" id="PF13193"/>
    </source>
</evidence>
<evidence type="ECO:0000256" key="2">
    <source>
        <dbReference type="ARBA" id="ARBA00022598"/>
    </source>
</evidence>
<dbReference type="RefSeq" id="WP_080530895.1">
    <property type="nucleotide sequence ID" value="NZ_CP012331.1"/>
</dbReference>
<accession>A0A9Q3W7Z3</accession>
<protein>
    <submittedName>
        <fullName evidence="5">Long-chain-fatty-acid--CoA ligase</fullName>
        <ecNumber evidence="5">6.2.1.3</ecNumber>
    </submittedName>
</protein>
<organism evidence="5 6">
    <name type="scientific">Alloalcanivorax xenomutans</name>
    <dbReference type="NCBI Taxonomy" id="1094342"/>
    <lineage>
        <taxon>Bacteria</taxon>
        <taxon>Pseudomonadati</taxon>
        <taxon>Pseudomonadota</taxon>
        <taxon>Gammaproteobacteria</taxon>
        <taxon>Oceanospirillales</taxon>
        <taxon>Alcanivoracaceae</taxon>
        <taxon>Alloalcanivorax</taxon>
    </lineage>
</organism>
<dbReference type="Proteomes" id="UP001107961">
    <property type="component" value="Unassembled WGS sequence"/>
</dbReference>
<dbReference type="InterPro" id="IPR000873">
    <property type="entry name" value="AMP-dep_synth/lig_dom"/>
</dbReference>
<dbReference type="CDD" id="cd17631">
    <property type="entry name" value="FACL_FadD13-like"/>
    <property type="match status" value="1"/>
</dbReference>
<dbReference type="InterPro" id="IPR045851">
    <property type="entry name" value="AMP-bd_C_sf"/>
</dbReference>
<dbReference type="PANTHER" id="PTHR43767:SF1">
    <property type="entry name" value="NONRIBOSOMAL PEPTIDE SYNTHASE PES1 (EUROFUNG)-RELATED"/>
    <property type="match status" value="1"/>
</dbReference>
<evidence type="ECO:0000256" key="1">
    <source>
        <dbReference type="ARBA" id="ARBA00006432"/>
    </source>
</evidence>
<dbReference type="KEGG" id="axe:P40_09685"/>
<name>A0A9Q3W7Z3_9GAMM</name>
<proteinExistence type="inferred from homology"/>
<dbReference type="SUPFAM" id="SSF56801">
    <property type="entry name" value="Acetyl-CoA synthetase-like"/>
    <property type="match status" value="1"/>
</dbReference>
<evidence type="ECO:0000259" key="3">
    <source>
        <dbReference type="Pfam" id="PF00501"/>
    </source>
</evidence>
<feature type="domain" description="AMP-dependent synthetase/ligase" evidence="3">
    <location>
        <begin position="8"/>
        <end position="379"/>
    </location>
</feature>
<dbReference type="InterPro" id="IPR025110">
    <property type="entry name" value="AMP-bd_C"/>
</dbReference>
<dbReference type="Gene3D" id="3.40.50.12780">
    <property type="entry name" value="N-terminal domain of ligase-like"/>
    <property type="match status" value="1"/>
</dbReference>
<dbReference type="AlphaFoldDB" id="A0A9Q3W7Z3"/>
<keyword evidence="6" id="KW-1185">Reference proteome</keyword>
<dbReference type="PROSITE" id="PS00455">
    <property type="entry name" value="AMP_BINDING"/>
    <property type="match status" value="1"/>
</dbReference>
<reference evidence="5" key="1">
    <citation type="submission" date="2022-01" db="EMBL/GenBank/DDBJ databases">
        <authorList>
            <person name="Karlyshev A.V."/>
            <person name="Jaspars M."/>
        </authorList>
    </citation>
    <scope>NUCLEOTIDE SEQUENCE</scope>
    <source>
        <strain evidence="5">AGSA3-2</strain>
    </source>
</reference>
<dbReference type="GO" id="GO:0004467">
    <property type="term" value="F:long-chain fatty acid-CoA ligase activity"/>
    <property type="evidence" value="ECO:0007669"/>
    <property type="project" value="UniProtKB-EC"/>
</dbReference>
<keyword evidence="2 5" id="KW-0436">Ligase</keyword>
<dbReference type="InterPro" id="IPR020845">
    <property type="entry name" value="AMP-binding_CS"/>
</dbReference>
<gene>
    <name evidence="5" type="ORF">LZG35_19760</name>
</gene>
<evidence type="ECO:0000313" key="5">
    <source>
        <dbReference type="EMBL" id="MCE7510881.1"/>
    </source>
</evidence>
<dbReference type="FunFam" id="3.30.300.30:FF:000008">
    <property type="entry name" value="2,3-dihydroxybenzoate-AMP ligase"/>
    <property type="match status" value="1"/>
</dbReference>
<dbReference type="PANTHER" id="PTHR43767">
    <property type="entry name" value="LONG-CHAIN-FATTY-ACID--COA LIGASE"/>
    <property type="match status" value="1"/>
</dbReference>
<evidence type="ECO:0000313" key="6">
    <source>
        <dbReference type="Proteomes" id="UP001107961"/>
    </source>
</evidence>
<dbReference type="EC" id="6.2.1.3" evidence="5"/>
<comment type="similarity">
    <text evidence="1">Belongs to the ATP-dependent AMP-binding enzyme family.</text>
</comment>
<sequence length="523" mass="57247">MYLTQGLHRAVQQAPERLATVDGERRRSYRELADRCARLAGGLTGLGVQAGDRVAILAANCDYHAEYFLGLWWMGAVANAVNTRWNVKEMAYSLNDSEAEILLVSGAFLPMVETLKARCPGLRHVLHLGKTPCTHADGPAGMIHYEDFLARATPVEDGRFGGDHLAVLLYTGGTTGFPKGVMLSHDNLWSCAITRLAESDPPDPFVTLLASPLFHTAGVAKFITQIVVGGTAVMMPSFRVEEVLATIEREKITDVILVPSMIQMLVDHPEVREYDLSSLTRVAYGASPISLAVLERALAVFPDAQFTHTYGMTEASPMITLNSWRNHRGEALSNGRIRSAGKATWGMEVRIVDEDDREVPRGTVGEVVARGDNVMLGYWNNPDATAETLRGGWLHTGDGGYMDEDGYIYIVDRMKDMIVSGGENVYCAEVENVLARHPAVASCAVIGIPHDTWGESVHAVVVTQSGVEVSAEELTDFCRGDLAGYKCPRSVEFRDSLPLSGAGKVLKQELREPYWRGRARRVS</sequence>
<feature type="domain" description="AMP-binding enzyme C-terminal" evidence="4">
    <location>
        <begin position="429"/>
        <end position="504"/>
    </location>
</feature>
<dbReference type="Pfam" id="PF00501">
    <property type="entry name" value="AMP-binding"/>
    <property type="match status" value="1"/>
</dbReference>